<dbReference type="AlphaFoldDB" id="A0A243B6E9"/>
<name>A0A243B6E9_BACTU</name>
<dbReference type="RefSeq" id="WP_088120155.1">
    <property type="nucleotide sequence ID" value="NZ_NFDL01000086.1"/>
</dbReference>
<evidence type="ECO:0000313" key="1">
    <source>
        <dbReference type="EMBL" id="OTY39556.1"/>
    </source>
</evidence>
<reference evidence="1 2" key="1">
    <citation type="submission" date="2016-10" db="EMBL/GenBank/DDBJ databases">
        <title>Comparative genomics of Bacillus thuringiensis reveals a path to pathogens against multiple invertebrate hosts.</title>
        <authorList>
            <person name="Zheng J."/>
            <person name="Gao Q."/>
            <person name="Liu H."/>
            <person name="Peng D."/>
            <person name="Ruan L."/>
            <person name="Sun M."/>
        </authorList>
    </citation>
    <scope>NUCLEOTIDE SEQUENCE [LARGE SCALE GENOMIC DNA]</scope>
    <source>
        <strain evidence="1">BGSC 4BX1</strain>
    </source>
</reference>
<keyword evidence="1" id="KW-0969">Cilium</keyword>
<sequence length="90" mass="10874">MNMKIYKEFVSSIYELGDLKILEEEFQKKQEQFNDWLVSLEEEKRQQVIKQIMPIIMKVAEHIQEKQQAFKDIISVNEGMMKANSHYDKY</sequence>
<evidence type="ECO:0000313" key="2">
    <source>
        <dbReference type="Proteomes" id="UP000195089"/>
    </source>
</evidence>
<keyword evidence="1" id="KW-0282">Flagellum</keyword>
<gene>
    <name evidence="1" type="ORF">BK742_21765</name>
</gene>
<keyword evidence="1" id="KW-0966">Cell projection</keyword>
<organism evidence="1 2">
    <name type="scientific">Bacillus thuringiensis serovar pingluonsis</name>
    <dbReference type="NCBI Taxonomy" id="180881"/>
    <lineage>
        <taxon>Bacteria</taxon>
        <taxon>Bacillati</taxon>
        <taxon>Bacillota</taxon>
        <taxon>Bacilli</taxon>
        <taxon>Bacillales</taxon>
        <taxon>Bacillaceae</taxon>
        <taxon>Bacillus</taxon>
        <taxon>Bacillus cereus group</taxon>
    </lineage>
</organism>
<protein>
    <submittedName>
        <fullName evidence="1">Flagellar biosynthesis protein FlgG</fullName>
    </submittedName>
</protein>
<accession>A0A243B6E9</accession>
<dbReference type="Proteomes" id="UP000195089">
    <property type="component" value="Unassembled WGS sequence"/>
</dbReference>
<comment type="caution">
    <text evidence="1">The sequence shown here is derived from an EMBL/GenBank/DDBJ whole genome shotgun (WGS) entry which is preliminary data.</text>
</comment>
<proteinExistence type="predicted"/>
<dbReference type="EMBL" id="NFDL01000086">
    <property type="protein sequence ID" value="OTY39556.1"/>
    <property type="molecule type" value="Genomic_DNA"/>
</dbReference>